<dbReference type="AlphaFoldDB" id="A0AA39KIH2"/>
<comment type="caution">
    <text evidence="1">The sequence shown here is derived from an EMBL/GenBank/DDBJ whole genome shotgun (WGS) entry which is preliminary data.</text>
</comment>
<dbReference type="Proteomes" id="UP001168972">
    <property type="component" value="Unassembled WGS sequence"/>
</dbReference>
<sequence>MYYPFKCISDNKFIKMAKILYGLLLLILCVINCQTKIPKYLKECYTNETFRETKLPMNLQVLIDIIRKAEKYSEMSIDLRTMTSSLLHRFKFDGIEYNKNIKLNNGVLPFGDTGMQRIKNQITEELIPGNANAFPSNALSLFERCALHRAVSNTIWDQVMPETNKFCENKPTEKISVENISLKNRKLCPLEQGVILTPFGTVAFGTLIAAIAAAIQPQNVAIKLLLNITNEYDFNEDEVDFIMPKSQMDLHKSMWFTSIISSTAELDNVWFATVAGELAELAVYQGPFVGHQMILGATGFWNNTMRPTRYYLQKDINPDVTRAEIVGAVDGFIIAKNLPSWMSKFNNLRLSQILDIYYSTKGPSFDSRVRACERGKSFWYVASRTAMEEQTYTASQILAYRRSIAHMTDDVLMTMTNYAVNKFTNYINNNLFTELRCLDNRNNNHPHVEVFVVFDGAWSLEYTANFLSVLLEDLDVSMFGSKIGFLQGITGEWILNITESPSLAHQTIVNLTSSPNGLNLINSFKSVERYLTHRWNERHTNYTIASLGQVMLILAPLITLNIEEQKIIYSSLKLLKDNHPDLNFIYYTTEENSLSFKQFLHTEEDYLITSSKINDIRDYLLTIPRSLRPEMCKKNVTINGQYQFEGYVQPQEIIVYRLDPIWRINTKYIKMKIISVGYGTLELCWWNQYRNSVRKEQYMCRELSGHNEIIIHDTFHCDKNIKCPAIFYQIRGILSLKKCAEMDCKTPDHIRYLLRIENLQCSRGEKSLSNLFNISILILLFILTIIN</sequence>
<reference evidence="1" key="1">
    <citation type="journal article" date="2023" name="bioRxiv">
        <title>Scaffold-level genome assemblies of two parasitoid biocontrol wasps reveal the parthenogenesis mechanism and an associated novel virus.</title>
        <authorList>
            <person name="Inwood S."/>
            <person name="Skelly J."/>
            <person name="Guhlin J."/>
            <person name="Harrop T."/>
            <person name="Goldson S."/>
            <person name="Dearden P."/>
        </authorList>
    </citation>
    <scope>NUCLEOTIDE SEQUENCE</scope>
    <source>
        <strain evidence="1">Lincoln</strain>
        <tissue evidence="1">Whole body</tissue>
    </source>
</reference>
<organism evidence="1 2">
    <name type="scientific">Microctonus hyperodae</name>
    <name type="common">Parasitoid wasp</name>
    <dbReference type="NCBI Taxonomy" id="165561"/>
    <lineage>
        <taxon>Eukaryota</taxon>
        <taxon>Metazoa</taxon>
        <taxon>Ecdysozoa</taxon>
        <taxon>Arthropoda</taxon>
        <taxon>Hexapoda</taxon>
        <taxon>Insecta</taxon>
        <taxon>Pterygota</taxon>
        <taxon>Neoptera</taxon>
        <taxon>Endopterygota</taxon>
        <taxon>Hymenoptera</taxon>
        <taxon>Apocrita</taxon>
        <taxon>Ichneumonoidea</taxon>
        <taxon>Braconidae</taxon>
        <taxon>Euphorinae</taxon>
        <taxon>Microctonus</taxon>
    </lineage>
</organism>
<keyword evidence="2" id="KW-1185">Reference proteome</keyword>
<accession>A0AA39KIH2</accession>
<dbReference type="EMBL" id="JAQQBR010001833">
    <property type="protein sequence ID" value="KAK0162819.1"/>
    <property type="molecule type" value="Genomic_DNA"/>
</dbReference>
<name>A0AA39KIH2_MICHY</name>
<reference evidence="1" key="2">
    <citation type="submission" date="2023-03" db="EMBL/GenBank/DDBJ databases">
        <authorList>
            <person name="Inwood S.N."/>
            <person name="Skelly J.G."/>
            <person name="Guhlin J."/>
            <person name="Harrop T.W.R."/>
            <person name="Goldson S.G."/>
            <person name="Dearden P.K."/>
        </authorList>
    </citation>
    <scope>NUCLEOTIDE SEQUENCE</scope>
    <source>
        <strain evidence="1">Lincoln</strain>
        <tissue evidence="1">Whole body</tissue>
    </source>
</reference>
<evidence type="ECO:0000313" key="2">
    <source>
        <dbReference type="Proteomes" id="UP001168972"/>
    </source>
</evidence>
<gene>
    <name evidence="1" type="ORF">PV327_006564</name>
</gene>
<proteinExistence type="predicted"/>
<protein>
    <submittedName>
        <fullName evidence="1">Uncharacterized protein</fullName>
    </submittedName>
</protein>
<evidence type="ECO:0000313" key="1">
    <source>
        <dbReference type="EMBL" id="KAK0162819.1"/>
    </source>
</evidence>